<keyword evidence="3" id="KW-0804">Transcription</keyword>
<proteinExistence type="predicted"/>
<name>A0A9D2K083_9FIRM</name>
<dbReference type="Proteomes" id="UP000824102">
    <property type="component" value="Unassembled WGS sequence"/>
</dbReference>
<accession>A0A9D2K083</accession>
<dbReference type="GO" id="GO:0003677">
    <property type="term" value="F:DNA binding"/>
    <property type="evidence" value="ECO:0007669"/>
    <property type="project" value="UniProtKB-KW"/>
</dbReference>
<comment type="caution">
    <text evidence="5">The sequence shown here is derived from an EMBL/GenBank/DDBJ whole genome shotgun (WGS) entry which is preliminary data.</text>
</comment>
<dbReference type="SMART" id="SM00347">
    <property type="entry name" value="HTH_MARR"/>
    <property type="match status" value="1"/>
</dbReference>
<evidence type="ECO:0000256" key="3">
    <source>
        <dbReference type="ARBA" id="ARBA00023163"/>
    </source>
</evidence>
<keyword evidence="2" id="KW-0238">DNA-binding</keyword>
<feature type="domain" description="HTH marR-type" evidence="4">
    <location>
        <begin position="1"/>
        <end position="133"/>
    </location>
</feature>
<evidence type="ECO:0000256" key="2">
    <source>
        <dbReference type="ARBA" id="ARBA00023125"/>
    </source>
</evidence>
<gene>
    <name evidence="5" type="ORF">H9964_06170</name>
</gene>
<dbReference type="InterPro" id="IPR036388">
    <property type="entry name" value="WH-like_DNA-bd_sf"/>
</dbReference>
<dbReference type="PANTHER" id="PTHR42756">
    <property type="entry name" value="TRANSCRIPTIONAL REGULATOR, MARR"/>
    <property type="match status" value="1"/>
</dbReference>
<evidence type="ECO:0000259" key="4">
    <source>
        <dbReference type="PROSITE" id="PS50995"/>
    </source>
</evidence>
<evidence type="ECO:0000313" key="5">
    <source>
        <dbReference type="EMBL" id="HIZ73147.1"/>
    </source>
</evidence>
<dbReference type="PROSITE" id="PS50995">
    <property type="entry name" value="HTH_MARR_2"/>
    <property type="match status" value="1"/>
</dbReference>
<dbReference type="GO" id="GO:0003700">
    <property type="term" value="F:DNA-binding transcription factor activity"/>
    <property type="evidence" value="ECO:0007669"/>
    <property type="project" value="InterPro"/>
</dbReference>
<organism evidence="5 6">
    <name type="scientific">Candidatus Gallimonas intestinavium</name>
    <dbReference type="NCBI Taxonomy" id="2838603"/>
    <lineage>
        <taxon>Bacteria</taxon>
        <taxon>Bacillati</taxon>
        <taxon>Bacillota</taxon>
        <taxon>Clostridia</taxon>
        <taxon>Candidatus Gallimonas</taxon>
    </lineage>
</organism>
<evidence type="ECO:0000313" key="6">
    <source>
        <dbReference type="Proteomes" id="UP000824102"/>
    </source>
</evidence>
<protein>
    <submittedName>
        <fullName evidence="5">MarR family transcriptional regulator</fullName>
    </submittedName>
</protein>
<evidence type="ECO:0000256" key="1">
    <source>
        <dbReference type="ARBA" id="ARBA00023015"/>
    </source>
</evidence>
<dbReference type="InterPro" id="IPR036390">
    <property type="entry name" value="WH_DNA-bd_sf"/>
</dbReference>
<sequence>MEKFMKNIQLIARSADLFREEELKNLNIGGCQAKYLLAVAREPGISQEELARSLFVNKSNVARQIEALERAGFVRREENEHDRRAVLVYPTDKLKEALPRIRNVFAAWRALVTEGFTDEERETLARLTGKLVENARRYMEGRK</sequence>
<dbReference type="PANTHER" id="PTHR42756:SF1">
    <property type="entry name" value="TRANSCRIPTIONAL REPRESSOR OF EMRAB OPERON"/>
    <property type="match status" value="1"/>
</dbReference>
<reference evidence="5" key="2">
    <citation type="submission" date="2021-04" db="EMBL/GenBank/DDBJ databases">
        <authorList>
            <person name="Gilroy R."/>
        </authorList>
    </citation>
    <scope>NUCLEOTIDE SEQUENCE</scope>
    <source>
        <strain evidence="5">ChiW7-2402</strain>
    </source>
</reference>
<dbReference type="PRINTS" id="PR00598">
    <property type="entry name" value="HTHMARR"/>
</dbReference>
<dbReference type="InterPro" id="IPR000835">
    <property type="entry name" value="HTH_MarR-typ"/>
</dbReference>
<dbReference type="EMBL" id="DXBB01000085">
    <property type="protein sequence ID" value="HIZ73147.1"/>
    <property type="molecule type" value="Genomic_DNA"/>
</dbReference>
<reference evidence="5" key="1">
    <citation type="journal article" date="2021" name="PeerJ">
        <title>Extensive microbial diversity within the chicken gut microbiome revealed by metagenomics and culture.</title>
        <authorList>
            <person name="Gilroy R."/>
            <person name="Ravi A."/>
            <person name="Getino M."/>
            <person name="Pursley I."/>
            <person name="Horton D.L."/>
            <person name="Alikhan N.F."/>
            <person name="Baker D."/>
            <person name="Gharbi K."/>
            <person name="Hall N."/>
            <person name="Watson M."/>
            <person name="Adriaenssens E.M."/>
            <person name="Foster-Nyarko E."/>
            <person name="Jarju S."/>
            <person name="Secka A."/>
            <person name="Antonio M."/>
            <person name="Oren A."/>
            <person name="Chaudhuri R.R."/>
            <person name="La Ragione R."/>
            <person name="Hildebrand F."/>
            <person name="Pallen M.J."/>
        </authorList>
    </citation>
    <scope>NUCLEOTIDE SEQUENCE</scope>
    <source>
        <strain evidence="5">ChiW7-2402</strain>
    </source>
</reference>
<dbReference type="Pfam" id="PF12802">
    <property type="entry name" value="MarR_2"/>
    <property type="match status" value="1"/>
</dbReference>
<dbReference type="AlphaFoldDB" id="A0A9D2K083"/>
<dbReference type="Gene3D" id="1.10.10.10">
    <property type="entry name" value="Winged helix-like DNA-binding domain superfamily/Winged helix DNA-binding domain"/>
    <property type="match status" value="1"/>
</dbReference>
<dbReference type="SUPFAM" id="SSF46785">
    <property type="entry name" value="Winged helix' DNA-binding domain"/>
    <property type="match status" value="1"/>
</dbReference>
<keyword evidence="1" id="KW-0805">Transcription regulation</keyword>